<dbReference type="InterPro" id="IPR027417">
    <property type="entry name" value="P-loop_NTPase"/>
</dbReference>
<dbReference type="Pfam" id="PF03454">
    <property type="entry name" value="MoeA_C"/>
    <property type="match status" value="1"/>
</dbReference>
<dbReference type="SMART" id="SM00852">
    <property type="entry name" value="MoCF_biosynth"/>
    <property type="match status" value="1"/>
</dbReference>
<dbReference type="FunFam" id="3.40.980.10:FF:000004">
    <property type="entry name" value="Molybdopterin molybdenumtransferase"/>
    <property type="match status" value="1"/>
</dbReference>
<evidence type="ECO:0000256" key="5">
    <source>
        <dbReference type="ARBA" id="ARBA00022679"/>
    </source>
</evidence>
<dbReference type="Gene3D" id="2.40.340.10">
    <property type="entry name" value="MoeA, C-terminal, domain IV"/>
    <property type="match status" value="1"/>
</dbReference>
<gene>
    <name evidence="11" type="ORF">S01H4_40828</name>
</gene>
<name>X1BEN3_9ZZZZ</name>
<keyword evidence="5" id="KW-0808">Transferase</keyword>
<keyword evidence="4" id="KW-0500">Molybdenum</keyword>
<dbReference type="GO" id="GO:0005829">
    <property type="term" value="C:cytosol"/>
    <property type="evidence" value="ECO:0007669"/>
    <property type="project" value="TreeGrafter"/>
</dbReference>
<feature type="domain" description="MoaB/Mog" evidence="10">
    <location>
        <begin position="21"/>
        <end position="165"/>
    </location>
</feature>
<keyword evidence="7" id="KW-0460">Magnesium</keyword>
<proteinExistence type="predicted"/>
<dbReference type="Gene3D" id="3.40.50.300">
    <property type="entry name" value="P-loop containing nucleotide triphosphate hydrolases"/>
    <property type="match status" value="1"/>
</dbReference>
<dbReference type="InterPro" id="IPR036425">
    <property type="entry name" value="MoaB/Mog-like_dom_sf"/>
</dbReference>
<accession>X1BEN3</accession>
<dbReference type="GO" id="GO:0006777">
    <property type="term" value="P:Mo-molybdopterin cofactor biosynthetic process"/>
    <property type="evidence" value="ECO:0007669"/>
    <property type="project" value="UniProtKB-KW"/>
</dbReference>
<dbReference type="SUPFAM" id="SSF53218">
    <property type="entry name" value="Molybdenum cofactor biosynthesis proteins"/>
    <property type="match status" value="1"/>
</dbReference>
<dbReference type="PROSITE" id="PS01079">
    <property type="entry name" value="MOCF_BIOSYNTHESIS_2"/>
    <property type="match status" value="1"/>
</dbReference>
<dbReference type="PANTHER" id="PTHR10192:SF5">
    <property type="entry name" value="GEPHYRIN"/>
    <property type="match status" value="1"/>
</dbReference>
<evidence type="ECO:0000256" key="6">
    <source>
        <dbReference type="ARBA" id="ARBA00022723"/>
    </source>
</evidence>
<dbReference type="InterPro" id="IPR036688">
    <property type="entry name" value="MoeA_C_domain_IV_sf"/>
</dbReference>
<dbReference type="GO" id="GO:0046872">
    <property type="term" value="F:metal ion binding"/>
    <property type="evidence" value="ECO:0007669"/>
    <property type="project" value="UniProtKB-KW"/>
</dbReference>
<evidence type="ECO:0000256" key="1">
    <source>
        <dbReference type="ARBA" id="ARBA00001946"/>
    </source>
</evidence>
<dbReference type="SUPFAM" id="SSF63867">
    <property type="entry name" value="MoeA C-terminal domain-like"/>
    <property type="match status" value="1"/>
</dbReference>
<feature type="non-terminal residue" evidence="11">
    <location>
        <position position="1"/>
    </location>
</feature>
<evidence type="ECO:0000313" key="11">
    <source>
        <dbReference type="EMBL" id="GAG94414.1"/>
    </source>
</evidence>
<reference evidence="11" key="1">
    <citation type="journal article" date="2014" name="Front. Microbiol.">
        <title>High frequency of phylogenetically diverse reductive dehalogenase-homologous genes in deep subseafloor sedimentary metagenomes.</title>
        <authorList>
            <person name="Kawai M."/>
            <person name="Futagami T."/>
            <person name="Toyoda A."/>
            <person name="Takaki Y."/>
            <person name="Nishi S."/>
            <person name="Hori S."/>
            <person name="Arai W."/>
            <person name="Tsubouchi T."/>
            <person name="Morono Y."/>
            <person name="Uchiyama I."/>
            <person name="Ito T."/>
            <person name="Fujiyama A."/>
            <person name="Inagaki F."/>
            <person name="Takami H."/>
        </authorList>
    </citation>
    <scope>NUCLEOTIDE SEQUENCE</scope>
    <source>
        <strain evidence="11">Expedition CK06-06</strain>
    </source>
</reference>
<dbReference type="InterPro" id="IPR001453">
    <property type="entry name" value="MoaB/Mog_dom"/>
</dbReference>
<dbReference type="CDD" id="cd00887">
    <property type="entry name" value="MoeA"/>
    <property type="match status" value="1"/>
</dbReference>
<sequence length="288" mass="30598">IGVLASLGHSTALVIRRPIVAILATGDELIGVDQPLAPGKIHDSNNYAIAAEVSRYGGIPKILGIGRDSVQSLTEKIDEGLDADMLITSGGVSKGDYDIVKDVLAEHGEVGFWTVCMKPGKPLAFGVIKKVEGGRKGKVPHLGLPGNPVSSMITFEQFARPAILKMMGKKILAKPAIRAIIEDDVVNTDGRRLFARVSVTKRGGQYHASVTGPQGSGILTSMVRANGLAVIPENSKGVKAGDMVEVQMLDWGEEQGEVKTLPIVSIVGKSRSGKTVLMEQLIAEFKER</sequence>
<dbReference type="InterPro" id="IPR005111">
    <property type="entry name" value="MoeA_C_domain_IV"/>
</dbReference>
<evidence type="ECO:0000256" key="4">
    <source>
        <dbReference type="ARBA" id="ARBA00022505"/>
    </source>
</evidence>
<comment type="pathway">
    <text evidence="2">Cofactor biosynthesis; molybdopterin biosynthesis.</text>
</comment>
<dbReference type="GO" id="GO:0061599">
    <property type="term" value="F:molybdopterin molybdotransferase activity"/>
    <property type="evidence" value="ECO:0007669"/>
    <property type="project" value="UniProtKB-EC"/>
</dbReference>
<evidence type="ECO:0000256" key="8">
    <source>
        <dbReference type="ARBA" id="ARBA00023150"/>
    </source>
</evidence>
<dbReference type="EC" id="2.10.1.1" evidence="3"/>
<evidence type="ECO:0000256" key="3">
    <source>
        <dbReference type="ARBA" id="ARBA00013269"/>
    </source>
</evidence>
<dbReference type="InterPro" id="IPR038987">
    <property type="entry name" value="MoeA-like"/>
</dbReference>
<evidence type="ECO:0000256" key="7">
    <source>
        <dbReference type="ARBA" id="ARBA00022842"/>
    </source>
</evidence>
<dbReference type="Pfam" id="PF00994">
    <property type="entry name" value="MoCF_biosynth"/>
    <property type="match status" value="1"/>
</dbReference>
<comment type="cofactor">
    <cofactor evidence="1">
        <name>Mg(2+)</name>
        <dbReference type="ChEBI" id="CHEBI:18420"/>
    </cofactor>
</comment>
<feature type="non-terminal residue" evidence="11">
    <location>
        <position position="288"/>
    </location>
</feature>
<dbReference type="PANTHER" id="PTHR10192">
    <property type="entry name" value="MOLYBDOPTERIN BIOSYNTHESIS PROTEIN"/>
    <property type="match status" value="1"/>
</dbReference>
<protein>
    <recommendedName>
        <fullName evidence="3">molybdopterin molybdotransferase</fullName>
        <ecNumber evidence="3">2.10.1.1</ecNumber>
    </recommendedName>
</protein>
<dbReference type="InterPro" id="IPR008284">
    <property type="entry name" value="MoCF_biosynth_CS"/>
</dbReference>
<dbReference type="EMBL" id="BART01022277">
    <property type="protein sequence ID" value="GAG94414.1"/>
    <property type="molecule type" value="Genomic_DNA"/>
</dbReference>
<keyword evidence="6" id="KW-0479">Metal-binding</keyword>
<comment type="caution">
    <text evidence="11">The sequence shown here is derived from an EMBL/GenBank/DDBJ whole genome shotgun (WGS) entry which is preliminary data.</text>
</comment>
<dbReference type="NCBIfam" id="TIGR00177">
    <property type="entry name" value="molyb_syn"/>
    <property type="match status" value="1"/>
</dbReference>
<evidence type="ECO:0000256" key="2">
    <source>
        <dbReference type="ARBA" id="ARBA00005046"/>
    </source>
</evidence>
<dbReference type="Gene3D" id="3.40.980.10">
    <property type="entry name" value="MoaB/Mog-like domain"/>
    <property type="match status" value="1"/>
</dbReference>
<evidence type="ECO:0000259" key="10">
    <source>
        <dbReference type="SMART" id="SM00852"/>
    </source>
</evidence>
<evidence type="ECO:0000256" key="9">
    <source>
        <dbReference type="ARBA" id="ARBA00047317"/>
    </source>
</evidence>
<keyword evidence="8" id="KW-0501">Molybdenum cofactor biosynthesis</keyword>
<organism evidence="11">
    <name type="scientific">marine sediment metagenome</name>
    <dbReference type="NCBI Taxonomy" id="412755"/>
    <lineage>
        <taxon>unclassified sequences</taxon>
        <taxon>metagenomes</taxon>
        <taxon>ecological metagenomes</taxon>
    </lineage>
</organism>
<comment type="catalytic activity">
    <reaction evidence="9">
        <text>adenylyl-molybdopterin + molybdate = Mo-molybdopterin + AMP + H(+)</text>
        <dbReference type="Rhea" id="RHEA:35047"/>
        <dbReference type="ChEBI" id="CHEBI:15378"/>
        <dbReference type="ChEBI" id="CHEBI:36264"/>
        <dbReference type="ChEBI" id="CHEBI:62727"/>
        <dbReference type="ChEBI" id="CHEBI:71302"/>
        <dbReference type="ChEBI" id="CHEBI:456215"/>
        <dbReference type="EC" id="2.10.1.1"/>
    </reaction>
</comment>
<dbReference type="AlphaFoldDB" id="X1BEN3"/>